<reference evidence="3 4" key="1">
    <citation type="submission" date="2018-05" db="EMBL/GenBank/DDBJ databases">
        <title>Complete Genome Sequences of Extremely Thermoacidophilic, Metal-Mobilizing Type-Strain Members of the Archaeal Family Sulfolobaceae: Acidianus brierleyi DSM-1651T, Acidianus sulfidivorans DSM-18786T, Metallosphaera hakonensis DSM-7519T, and Metallosphaera prunae DSM-10039T.</title>
        <authorList>
            <person name="Counts J.A."/>
            <person name="Kelly R.M."/>
        </authorList>
    </citation>
    <scope>NUCLEOTIDE SEQUENCE [LARGE SCALE GENOMIC DNA]</scope>
    <source>
        <strain evidence="3 4">DSM 1651</strain>
    </source>
</reference>
<dbReference type="Gene3D" id="3.30.2290.10">
    <property type="entry name" value="PmbA/TldD superfamily"/>
    <property type="match status" value="1"/>
</dbReference>
<dbReference type="InterPro" id="IPR002510">
    <property type="entry name" value="Metalloprtase-TldD/E_N"/>
</dbReference>
<dbReference type="Pfam" id="PF19289">
    <property type="entry name" value="PmbA_TldD_3rd"/>
    <property type="match status" value="1"/>
</dbReference>
<dbReference type="KEGG" id="abri:DFR85_09135"/>
<dbReference type="GO" id="GO:0005829">
    <property type="term" value="C:cytosol"/>
    <property type="evidence" value="ECO:0007669"/>
    <property type="project" value="TreeGrafter"/>
</dbReference>
<dbReference type="EMBL" id="CP029289">
    <property type="protein sequence ID" value="AWR94735.1"/>
    <property type="molecule type" value="Genomic_DNA"/>
</dbReference>
<protein>
    <submittedName>
        <fullName evidence="3">TldD/PmbA family protein</fullName>
    </submittedName>
</protein>
<evidence type="ECO:0000313" key="4">
    <source>
        <dbReference type="Proteomes" id="UP000248044"/>
    </source>
</evidence>
<keyword evidence="4" id="KW-1185">Reference proteome</keyword>
<feature type="domain" description="Metalloprotease TldD/E C-terminal" evidence="2">
    <location>
        <begin position="208"/>
        <end position="408"/>
    </location>
</feature>
<dbReference type="GeneID" id="36832317"/>
<evidence type="ECO:0000313" key="3">
    <source>
        <dbReference type="EMBL" id="AWR94735.1"/>
    </source>
</evidence>
<gene>
    <name evidence="3" type="ORF">DFR85_09135</name>
</gene>
<proteinExistence type="predicted"/>
<dbReference type="RefSeq" id="WP_110270616.1">
    <property type="nucleotide sequence ID" value="NZ_CP029289.2"/>
</dbReference>
<feature type="domain" description="Metalloprotease TldD/E N-terminal" evidence="1">
    <location>
        <begin position="16"/>
        <end position="72"/>
    </location>
</feature>
<dbReference type="OrthoDB" id="84520at2157"/>
<dbReference type="InterPro" id="IPR036059">
    <property type="entry name" value="TldD/PmbA_sf"/>
</dbReference>
<accession>A0A2U9IFJ3</accession>
<dbReference type="InterPro" id="IPR045569">
    <property type="entry name" value="Metalloprtase-TldD/E_C"/>
</dbReference>
<dbReference type="Proteomes" id="UP000248044">
    <property type="component" value="Chromosome"/>
</dbReference>
<dbReference type="GO" id="GO:0006508">
    <property type="term" value="P:proteolysis"/>
    <property type="evidence" value="ECO:0007669"/>
    <property type="project" value="InterPro"/>
</dbReference>
<evidence type="ECO:0000259" key="2">
    <source>
        <dbReference type="Pfam" id="PF19289"/>
    </source>
</evidence>
<dbReference type="SUPFAM" id="SSF111283">
    <property type="entry name" value="Putative modulator of DNA gyrase, PmbA/TldD"/>
    <property type="match status" value="1"/>
</dbReference>
<dbReference type="PANTHER" id="PTHR43421:SF1">
    <property type="entry name" value="METALLOPROTEASE PMBA"/>
    <property type="match status" value="1"/>
</dbReference>
<evidence type="ECO:0000259" key="1">
    <source>
        <dbReference type="Pfam" id="PF01523"/>
    </source>
</evidence>
<name>A0A2U9IFJ3_9CREN</name>
<dbReference type="GO" id="GO:0008237">
    <property type="term" value="F:metallopeptidase activity"/>
    <property type="evidence" value="ECO:0007669"/>
    <property type="project" value="InterPro"/>
</dbReference>
<dbReference type="Pfam" id="PF01523">
    <property type="entry name" value="PmbA_TldD_1st"/>
    <property type="match status" value="1"/>
</dbReference>
<dbReference type="InterPro" id="IPR047657">
    <property type="entry name" value="PmbA"/>
</dbReference>
<dbReference type="InterPro" id="IPR035068">
    <property type="entry name" value="TldD/PmbA_N"/>
</dbReference>
<sequence length="411" mass="46636">MLDNLISKAKSLGFAAEIFYIKRNEFSINSEKQIYSRNLKEEGYGLRIFKDKKVGFAFSTNLNDELLDNAIKSWKISEKDDANEIPQISTVNKLQLFTEFDKKDVCISLFENLNELKTLMNVISIYTEAHESEVGIVNTEGVNISENRSGVTVGIVANNKEGANVSPEIYEYRSFRDPSFNIDEIKEDIKFRINITKNRQKFDKRTDTVILTPKAISELLVPLLSYAITEENNYRGKTPLKENMDIKSGLKIIDDPTIPNSLYSRSFDSEGQQSKTNVIIDGKVKTFLNNWYWSLKAKKQETSSASRSYSTIPSISPSNIKIDFNEKLSADENYVVVDQVQGVHTSNFDTGDFSVVASVAWLSKEEKGIREMILTGNILNLLKGIEAEDHKYKQYNNVLTSNILVKGIYLT</sequence>
<dbReference type="AlphaFoldDB" id="A0A2U9IFJ3"/>
<organism evidence="3 4">
    <name type="scientific">Acidianus brierleyi</name>
    <dbReference type="NCBI Taxonomy" id="41673"/>
    <lineage>
        <taxon>Archaea</taxon>
        <taxon>Thermoproteota</taxon>
        <taxon>Thermoprotei</taxon>
        <taxon>Sulfolobales</taxon>
        <taxon>Sulfolobaceae</taxon>
        <taxon>Acidianus</taxon>
    </lineage>
</organism>
<dbReference type="PANTHER" id="PTHR43421">
    <property type="entry name" value="METALLOPROTEASE PMBA"/>
    <property type="match status" value="1"/>
</dbReference>